<dbReference type="PANTHER" id="PTHR46599">
    <property type="entry name" value="PIGGYBAC TRANSPOSABLE ELEMENT-DERIVED PROTEIN 4"/>
    <property type="match status" value="1"/>
</dbReference>
<dbReference type="Pfam" id="PF13843">
    <property type="entry name" value="DDE_Tnp_1_7"/>
    <property type="match status" value="1"/>
</dbReference>
<evidence type="ECO:0000259" key="2">
    <source>
        <dbReference type="Pfam" id="PF13843"/>
    </source>
</evidence>
<organism evidence="3 5">
    <name type="scientific">Rotaria socialis</name>
    <dbReference type="NCBI Taxonomy" id="392032"/>
    <lineage>
        <taxon>Eukaryota</taxon>
        <taxon>Metazoa</taxon>
        <taxon>Spiralia</taxon>
        <taxon>Gnathifera</taxon>
        <taxon>Rotifera</taxon>
        <taxon>Eurotatoria</taxon>
        <taxon>Bdelloidea</taxon>
        <taxon>Philodinida</taxon>
        <taxon>Philodinidae</taxon>
        <taxon>Rotaria</taxon>
    </lineage>
</organism>
<evidence type="ECO:0000313" key="3">
    <source>
        <dbReference type="EMBL" id="CAF3341351.1"/>
    </source>
</evidence>
<feature type="compositionally biased region" description="Acidic residues" evidence="1">
    <location>
        <begin position="20"/>
        <end position="39"/>
    </location>
</feature>
<feature type="compositionally biased region" description="Basic and acidic residues" evidence="1">
    <location>
        <begin position="1"/>
        <end position="19"/>
    </location>
</feature>
<name>A0A817VFP8_9BILA</name>
<dbReference type="EMBL" id="CAJNYV010000084">
    <property type="protein sequence ID" value="CAF3341351.1"/>
    <property type="molecule type" value="Genomic_DNA"/>
</dbReference>
<sequence>MKSNKRSDPNQSTHWHELTENIEEDARDEDNAVTDDPENSEIPNGLENSSEESDEGSIENDSGDESDTSYAETEHTSDEEPPLEGSEVKIFSTRSGRQWTAEEPPKRKLSLASIIKQRIGVERLTTTIETVKDAFQCLITKDRILLLETDSNEIWAFIGILILAGVHRSKNADLNDLWSTINERPIFRATMAKNRFKSLLRFCRFDNIATREQRLKGNKLALIRELWLMFLAQLRICYTPGESLAVDEQLILTCDCCNFHQYIPSKPGKYGLKILWCCDSSTAYPLNRDVYLGRQSETSAATQATNRISNLVKRPVRPWINTDRTVTTDNYFSSVELGEELLGMNTTLVGTMRRSKKEIPR</sequence>
<dbReference type="InterPro" id="IPR029526">
    <property type="entry name" value="PGBD"/>
</dbReference>
<dbReference type="PANTHER" id="PTHR46599:SF6">
    <property type="entry name" value="DUAL SPECIFICITY PHOSPHATASE 26"/>
    <property type="match status" value="1"/>
</dbReference>
<proteinExistence type="predicted"/>
<feature type="compositionally biased region" description="Acidic residues" evidence="1">
    <location>
        <begin position="49"/>
        <end position="67"/>
    </location>
</feature>
<reference evidence="3" key="1">
    <citation type="submission" date="2021-02" db="EMBL/GenBank/DDBJ databases">
        <authorList>
            <person name="Nowell W R."/>
        </authorList>
    </citation>
    <scope>NUCLEOTIDE SEQUENCE</scope>
</reference>
<accession>A0A817VFP8</accession>
<feature type="domain" description="PiggyBac transposable element-derived protein" evidence="2">
    <location>
        <begin position="147"/>
        <end position="360"/>
    </location>
</feature>
<evidence type="ECO:0000256" key="1">
    <source>
        <dbReference type="SAM" id="MobiDB-lite"/>
    </source>
</evidence>
<dbReference type="Proteomes" id="UP000663838">
    <property type="component" value="Unassembled WGS sequence"/>
</dbReference>
<dbReference type="AlphaFoldDB" id="A0A817VFP8"/>
<feature type="region of interest" description="Disordered" evidence="1">
    <location>
        <begin position="1"/>
        <end position="87"/>
    </location>
</feature>
<comment type="caution">
    <text evidence="3">The sequence shown here is derived from an EMBL/GenBank/DDBJ whole genome shotgun (WGS) entry which is preliminary data.</text>
</comment>
<evidence type="ECO:0000313" key="4">
    <source>
        <dbReference type="EMBL" id="CAF4731257.1"/>
    </source>
</evidence>
<evidence type="ECO:0000313" key="5">
    <source>
        <dbReference type="Proteomes" id="UP000663865"/>
    </source>
</evidence>
<protein>
    <recommendedName>
        <fullName evidence="2">PiggyBac transposable element-derived protein domain-containing protein</fullName>
    </recommendedName>
</protein>
<dbReference type="EMBL" id="CAJOBS010001445">
    <property type="protein sequence ID" value="CAF4731257.1"/>
    <property type="molecule type" value="Genomic_DNA"/>
</dbReference>
<dbReference type="Proteomes" id="UP000663865">
    <property type="component" value="Unassembled WGS sequence"/>
</dbReference>
<gene>
    <name evidence="3" type="ORF">KIK155_LOCUS2739</name>
    <name evidence="4" type="ORF">TOA249_LOCUS18910</name>
</gene>